<evidence type="ECO:0000313" key="4">
    <source>
        <dbReference type="Proteomes" id="UP000014760"/>
    </source>
</evidence>
<sequence length="399" mass="44520">MNNQGEEKRREGGDEEANREESSVDRGDGGGGGLEKAPVEEEPDTLEEDDVEPRDGRPDVHRTQDEIDTRNDEDDIDEGDDEPLINEERELTKRKQAERRRQSQMYDIHEYELLGKGVKKILGMDLPSQCKNPIALLSCADQHKYLITDVEKNTMHVIDADREGLVKSFPYLFDYRFSGGMCNVNGGQAVALQNDKYNSVSYYDYSKDKEFKYSAFLDSDAKITDIASNSQGHIVALDANSKSLIIINESKSIKRRVTFGTDVVASAVAVTSDDDVYILNEADSSIIIFNSHCELTNSVPLHDPLSTGCKLVRGVHDSLLILNRNRIGLYSSQGSFSHVVVEFPPHVKVRDVTVSGDTLAVLLLSEQRAEVLVYKYQVPRSMRASKTMPVTQSACCSVM</sequence>
<keyword evidence="4" id="KW-1185">Reference proteome</keyword>
<feature type="compositionally biased region" description="Acidic residues" evidence="1">
    <location>
        <begin position="71"/>
        <end position="85"/>
    </location>
</feature>
<reference evidence="3" key="3">
    <citation type="submission" date="2015-06" db="UniProtKB">
        <authorList>
            <consortium name="EnsemblMetazoa"/>
        </authorList>
    </citation>
    <scope>IDENTIFICATION</scope>
</reference>
<dbReference type="HOGENOM" id="CLU_691257_0_0_1"/>
<reference evidence="2 4" key="2">
    <citation type="journal article" date="2013" name="Nature">
        <title>Insights into bilaterian evolution from three spiralian genomes.</title>
        <authorList>
            <person name="Simakov O."/>
            <person name="Marletaz F."/>
            <person name="Cho S.J."/>
            <person name="Edsinger-Gonzales E."/>
            <person name="Havlak P."/>
            <person name="Hellsten U."/>
            <person name="Kuo D.H."/>
            <person name="Larsson T."/>
            <person name="Lv J."/>
            <person name="Arendt D."/>
            <person name="Savage R."/>
            <person name="Osoegawa K."/>
            <person name="de Jong P."/>
            <person name="Grimwood J."/>
            <person name="Chapman J.A."/>
            <person name="Shapiro H."/>
            <person name="Aerts A."/>
            <person name="Otillar R.P."/>
            <person name="Terry A.Y."/>
            <person name="Boore J.L."/>
            <person name="Grigoriev I.V."/>
            <person name="Lindberg D.R."/>
            <person name="Seaver E.C."/>
            <person name="Weisblat D.A."/>
            <person name="Putnam N.H."/>
            <person name="Rokhsar D.S."/>
        </authorList>
    </citation>
    <scope>NUCLEOTIDE SEQUENCE</scope>
    <source>
        <strain evidence="2 4">I ESC-2004</strain>
    </source>
</reference>
<dbReference type="AlphaFoldDB" id="R7USL9"/>
<reference evidence="4" key="1">
    <citation type="submission" date="2012-12" db="EMBL/GenBank/DDBJ databases">
        <authorList>
            <person name="Hellsten U."/>
            <person name="Grimwood J."/>
            <person name="Chapman J.A."/>
            <person name="Shapiro H."/>
            <person name="Aerts A."/>
            <person name="Otillar R.P."/>
            <person name="Terry A.Y."/>
            <person name="Boore J.L."/>
            <person name="Simakov O."/>
            <person name="Marletaz F."/>
            <person name="Cho S.-J."/>
            <person name="Edsinger-Gonzales E."/>
            <person name="Havlak P."/>
            <person name="Kuo D.-H."/>
            <person name="Larsson T."/>
            <person name="Lv J."/>
            <person name="Arendt D."/>
            <person name="Savage R."/>
            <person name="Osoegawa K."/>
            <person name="de Jong P."/>
            <person name="Lindberg D.R."/>
            <person name="Seaver E.C."/>
            <person name="Weisblat D.A."/>
            <person name="Putnam N.H."/>
            <person name="Grigoriev I.V."/>
            <person name="Rokhsar D.S."/>
        </authorList>
    </citation>
    <scope>NUCLEOTIDE SEQUENCE</scope>
    <source>
        <strain evidence="4">I ESC-2004</strain>
    </source>
</reference>
<feature type="region of interest" description="Disordered" evidence="1">
    <location>
        <begin position="1"/>
        <end position="102"/>
    </location>
</feature>
<accession>R7USL9</accession>
<protein>
    <submittedName>
        <fullName evidence="2 3">Uncharacterized protein</fullName>
    </submittedName>
</protein>
<feature type="compositionally biased region" description="Basic and acidic residues" evidence="1">
    <location>
        <begin position="53"/>
        <end position="70"/>
    </location>
</feature>
<evidence type="ECO:0000313" key="2">
    <source>
        <dbReference type="EMBL" id="ELU06917.1"/>
    </source>
</evidence>
<dbReference type="SUPFAM" id="SSF101898">
    <property type="entry name" value="NHL repeat"/>
    <property type="match status" value="1"/>
</dbReference>
<feature type="compositionally biased region" description="Basic and acidic residues" evidence="1">
    <location>
        <begin position="1"/>
        <end position="12"/>
    </location>
</feature>
<gene>
    <name evidence="2" type="ORF">CAPTEDRAFT_218350</name>
</gene>
<proteinExistence type="predicted"/>
<name>R7USL9_CAPTE</name>
<organism evidence="2">
    <name type="scientific">Capitella teleta</name>
    <name type="common">Polychaete worm</name>
    <dbReference type="NCBI Taxonomy" id="283909"/>
    <lineage>
        <taxon>Eukaryota</taxon>
        <taxon>Metazoa</taxon>
        <taxon>Spiralia</taxon>
        <taxon>Lophotrochozoa</taxon>
        <taxon>Annelida</taxon>
        <taxon>Polychaeta</taxon>
        <taxon>Sedentaria</taxon>
        <taxon>Scolecida</taxon>
        <taxon>Capitellidae</taxon>
        <taxon>Capitella</taxon>
    </lineage>
</organism>
<dbReference type="Gene3D" id="2.120.10.30">
    <property type="entry name" value="TolB, C-terminal domain"/>
    <property type="match status" value="1"/>
</dbReference>
<feature type="compositionally biased region" description="Acidic residues" evidence="1">
    <location>
        <begin position="40"/>
        <end position="52"/>
    </location>
</feature>
<evidence type="ECO:0000256" key="1">
    <source>
        <dbReference type="SAM" id="MobiDB-lite"/>
    </source>
</evidence>
<dbReference type="Proteomes" id="UP000014760">
    <property type="component" value="Unassembled WGS sequence"/>
</dbReference>
<dbReference type="InterPro" id="IPR011042">
    <property type="entry name" value="6-blade_b-propeller_TolB-like"/>
</dbReference>
<feature type="compositionally biased region" description="Basic and acidic residues" evidence="1">
    <location>
        <begin position="86"/>
        <end position="102"/>
    </location>
</feature>
<evidence type="ECO:0000313" key="3">
    <source>
        <dbReference type="EnsemblMetazoa" id="CapteP218350"/>
    </source>
</evidence>
<dbReference type="EMBL" id="KB300307">
    <property type="protein sequence ID" value="ELU06917.1"/>
    <property type="molecule type" value="Genomic_DNA"/>
</dbReference>
<dbReference type="EMBL" id="AMQN01007272">
    <property type="status" value="NOT_ANNOTATED_CDS"/>
    <property type="molecule type" value="Genomic_DNA"/>
</dbReference>
<dbReference type="EnsemblMetazoa" id="CapteT218350">
    <property type="protein sequence ID" value="CapteP218350"/>
    <property type="gene ID" value="CapteG218350"/>
</dbReference>
<feature type="compositionally biased region" description="Basic and acidic residues" evidence="1">
    <location>
        <begin position="19"/>
        <end position="28"/>
    </location>
</feature>